<comment type="caution">
    <text evidence="2">The sequence shown here is derived from an EMBL/GenBank/DDBJ whole genome shotgun (WGS) entry which is preliminary data.</text>
</comment>
<proteinExistence type="predicted"/>
<gene>
    <name evidence="2" type="ORF">G4D63_15175</name>
</gene>
<evidence type="ECO:0000313" key="3">
    <source>
        <dbReference type="Proteomes" id="UP000481043"/>
    </source>
</evidence>
<name>A0A6M0Q9Z8_9BACI</name>
<dbReference type="InterPro" id="IPR000073">
    <property type="entry name" value="AB_hydrolase_1"/>
</dbReference>
<keyword evidence="3" id="KW-1185">Reference proteome</keyword>
<accession>A0A6M0Q9Z8</accession>
<evidence type="ECO:0000259" key="1">
    <source>
        <dbReference type="Pfam" id="PF00561"/>
    </source>
</evidence>
<organism evidence="2 3">
    <name type="scientific">Bacillus mesophilus</name>
    <dbReference type="NCBI Taxonomy" id="1808955"/>
    <lineage>
        <taxon>Bacteria</taxon>
        <taxon>Bacillati</taxon>
        <taxon>Bacillota</taxon>
        <taxon>Bacilli</taxon>
        <taxon>Bacillales</taxon>
        <taxon>Bacillaceae</taxon>
        <taxon>Bacillus</taxon>
    </lineage>
</organism>
<protein>
    <recommendedName>
        <fullName evidence="1">AB hydrolase-1 domain-containing protein</fullName>
    </recommendedName>
</protein>
<dbReference type="Gene3D" id="3.40.50.1820">
    <property type="entry name" value="alpha/beta hydrolase"/>
    <property type="match status" value="1"/>
</dbReference>
<dbReference type="RefSeq" id="WP_163180538.1">
    <property type="nucleotide sequence ID" value="NZ_JAAIWM010000005.1"/>
</dbReference>
<dbReference type="AlphaFoldDB" id="A0A6M0Q9Z8"/>
<dbReference type="InterPro" id="IPR029058">
    <property type="entry name" value="AB_hydrolase_fold"/>
</dbReference>
<dbReference type="PANTHER" id="PTHR46438:SF11">
    <property type="entry name" value="LIPASE-RELATED"/>
    <property type="match status" value="1"/>
</dbReference>
<dbReference type="PANTHER" id="PTHR46438">
    <property type="entry name" value="ALPHA/BETA-HYDROLASES SUPERFAMILY PROTEIN"/>
    <property type="match status" value="1"/>
</dbReference>
<evidence type="ECO:0000313" key="2">
    <source>
        <dbReference type="EMBL" id="NEY73077.1"/>
    </source>
</evidence>
<dbReference type="EMBL" id="JAAIWM010000005">
    <property type="protein sequence ID" value="NEY73077.1"/>
    <property type="molecule type" value="Genomic_DNA"/>
</dbReference>
<feature type="domain" description="AB hydrolase-1" evidence="1">
    <location>
        <begin position="28"/>
        <end position="70"/>
    </location>
</feature>
<reference evidence="2 3" key="1">
    <citation type="submission" date="2020-02" db="EMBL/GenBank/DDBJ databases">
        <title>Bacillus aquiflavi sp. nov., isolated from yellow water of strong flavor Chinese baijiu in Yibin region of China.</title>
        <authorList>
            <person name="Xie J."/>
        </authorList>
    </citation>
    <scope>NUCLEOTIDE SEQUENCE [LARGE SCALE GENOMIC DNA]</scope>
    <source>
        <strain evidence="2 3">SA4</strain>
    </source>
</reference>
<sequence length="71" mass="8115">MIVNGLNQTYLKVAGLNLSCEYMLNDKPPILLIHGFAYLTYTFRRIIPFLQKQYSVMAIDLPGFGRSEKST</sequence>
<dbReference type="Proteomes" id="UP000481043">
    <property type="component" value="Unassembled WGS sequence"/>
</dbReference>
<dbReference type="SUPFAM" id="SSF53474">
    <property type="entry name" value="alpha/beta-Hydrolases"/>
    <property type="match status" value="1"/>
</dbReference>
<dbReference type="Pfam" id="PF00561">
    <property type="entry name" value="Abhydrolase_1"/>
    <property type="match status" value="1"/>
</dbReference>